<evidence type="ECO:0000313" key="2">
    <source>
        <dbReference type="Proteomes" id="UP000233786"/>
    </source>
</evidence>
<dbReference type="EMBL" id="PJNB01000001">
    <property type="protein sequence ID" value="PKW15967.1"/>
    <property type="molecule type" value="Genomic_DNA"/>
</dbReference>
<dbReference type="Proteomes" id="UP000233786">
    <property type="component" value="Unassembled WGS sequence"/>
</dbReference>
<sequence>MLLELSLRGRYWPTGFDGVPPACDDQIAAGEG</sequence>
<dbReference type="AlphaFoldDB" id="A0A2N3XZ53"/>
<proteinExistence type="predicted"/>
<accession>A0A2N3XZ53</accession>
<comment type="caution">
    <text evidence="1">The sequence shown here is derived from an EMBL/GenBank/DDBJ whole genome shotgun (WGS) entry which is preliminary data.</text>
</comment>
<name>A0A2N3XZ53_SACSN</name>
<gene>
    <name evidence="1" type="ORF">A8926_3749</name>
</gene>
<reference evidence="1" key="1">
    <citation type="submission" date="2017-12" db="EMBL/GenBank/DDBJ databases">
        <title>Sequencing the genomes of 1000 Actinobacteria strains.</title>
        <authorList>
            <person name="Klenk H.-P."/>
        </authorList>
    </citation>
    <scope>NUCLEOTIDE SEQUENCE [LARGE SCALE GENOMIC DNA]</scope>
    <source>
        <strain evidence="1">DSM 44228</strain>
    </source>
</reference>
<organism evidence="1 2">
    <name type="scientific">Saccharopolyspora spinosa</name>
    <dbReference type="NCBI Taxonomy" id="60894"/>
    <lineage>
        <taxon>Bacteria</taxon>
        <taxon>Bacillati</taxon>
        <taxon>Actinomycetota</taxon>
        <taxon>Actinomycetes</taxon>
        <taxon>Pseudonocardiales</taxon>
        <taxon>Pseudonocardiaceae</taxon>
        <taxon>Saccharopolyspora</taxon>
    </lineage>
</organism>
<evidence type="ECO:0000313" key="1">
    <source>
        <dbReference type="EMBL" id="PKW15967.1"/>
    </source>
</evidence>
<protein>
    <submittedName>
        <fullName evidence="1">Uncharacterized protein</fullName>
    </submittedName>
</protein>
<keyword evidence="2" id="KW-1185">Reference proteome</keyword>